<name>A0ABN6ND77_9BACT</name>
<dbReference type="EMBL" id="AP025592">
    <property type="protein sequence ID" value="BDG10441.1"/>
    <property type="molecule type" value="Genomic_DNA"/>
</dbReference>
<protein>
    <submittedName>
        <fullName evidence="1">Uncharacterized protein</fullName>
    </submittedName>
</protein>
<evidence type="ECO:0000313" key="2">
    <source>
        <dbReference type="Proteomes" id="UP001162734"/>
    </source>
</evidence>
<accession>A0ABN6ND77</accession>
<gene>
    <name evidence="1" type="ORF">AMPC_35540</name>
</gene>
<evidence type="ECO:0000313" key="1">
    <source>
        <dbReference type="EMBL" id="BDG10441.1"/>
    </source>
</evidence>
<dbReference type="Proteomes" id="UP001162734">
    <property type="component" value="Chromosome"/>
</dbReference>
<organism evidence="1 2">
    <name type="scientific">Anaeromyxobacter paludicola</name>
    <dbReference type="NCBI Taxonomy" id="2918171"/>
    <lineage>
        <taxon>Bacteria</taxon>
        <taxon>Pseudomonadati</taxon>
        <taxon>Myxococcota</taxon>
        <taxon>Myxococcia</taxon>
        <taxon>Myxococcales</taxon>
        <taxon>Cystobacterineae</taxon>
        <taxon>Anaeromyxobacteraceae</taxon>
        <taxon>Anaeromyxobacter</taxon>
    </lineage>
</organism>
<dbReference type="RefSeq" id="WP_248342927.1">
    <property type="nucleotide sequence ID" value="NZ_AP025592.1"/>
</dbReference>
<reference evidence="2" key="1">
    <citation type="journal article" date="2022" name="Int. J. Syst. Evol. Microbiol.">
        <title>Anaeromyxobacter oryzae sp. nov., Anaeromyxobacter diazotrophicus sp. nov. and Anaeromyxobacter paludicola sp. nov., isolated from paddy soils.</title>
        <authorList>
            <person name="Itoh H."/>
            <person name="Xu Z."/>
            <person name="Mise K."/>
            <person name="Masuda Y."/>
            <person name="Ushijima N."/>
            <person name="Hayakawa C."/>
            <person name="Shiratori Y."/>
            <person name="Senoo K."/>
        </authorList>
    </citation>
    <scope>NUCLEOTIDE SEQUENCE [LARGE SCALE GENOMIC DNA]</scope>
    <source>
        <strain evidence="2">Red630</strain>
    </source>
</reference>
<keyword evidence="2" id="KW-1185">Reference proteome</keyword>
<proteinExistence type="predicted"/>
<sequence>METEPLVRIRCKTPEEEARCVAALTRAGYAPRSALTWLVVPDAHPDRVNEALVAGGAHARVAAREQIGRLIGYLLDRQGDLAGRAANVKNLCERVLSEAGLADRYALRPEPELLAGAAALHAELVATAGGFVSWERFLELFCLRR</sequence>